<proteinExistence type="predicted"/>
<keyword evidence="2" id="KW-1185">Reference proteome</keyword>
<keyword evidence="1" id="KW-0378">Hydrolase</keyword>
<dbReference type="Proteomes" id="UP000198211">
    <property type="component" value="Unassembled WGS sequence"/>
</dbReference>
<sequence length="138" mass="14950">MKKLVFLGSHMKPLVTYTNKLQLNESSIDSIFRLGSGEGTVKLGNLVGLLALDRILSDTIIDFSGHCICNWVSDCYAMDLFAPTFGNSSRPANRISGFHFVVLSVHLNGIHWSGSIGQNGLPSRIAAPGALLLRATMF</sequence>
<gene>
    <name evidence="1" type="ORF">PHMEG_0002214</name>
</gene>
<protein>
    <submittedName>
        <fullName evidence="1">Ubiquitin carboxyl-terminal hydrolase</fullName>
    </submittedName>
</protein>
<comment type="caution">
    <text evidence="1">The sequence shown here is derived from an EMBL/GenBank/DDBJ whole genome shotgun (WGS) entry which is preliminary data.</text>
</comment>
<dbReference type="AlphaFoldDB" id="A0A225WYQ9"/>
<evidence type="ECO:0000313" key="1">
    <source>
        <dbReference type="EMBL" id="OWZ22974.1"/>
    </source>
</evidence>
<reference evidence="2" key="1">
    <citation type="submission" date="2017-03" db="EMBL/GenBank/DDBJ databases">
        <title>Phytopthora megakarya and P. palmivora, two closely related causual agents of cacao black pod achieved similar genome size and gene model numbers by different mechanisms.</title>
        <authorList>
            <person name="Ali S."/>
            <person name="Shao J."/>
            <person name="Larry D.J."/>
            <person name="Kronmiller B."/>
            <person name="Shen D."/>
            <person name="Strem M.D."/>
            <person name="Melnick R.L."/>
            <person name="Guiltinan M.J."/>
            <person name="Tyler B.M."/>
            <person name="Meinhardt L.W."/>
            <person name="Bailey B.A."/>
        </authorList>
    </citation>
    <scope>NUCLEOTIDE SEQUENCE [LARGE SCALE GENOMIC DNA]</scope>
    <source>
        <strain evidence="2">zdho120</strain>
    </source>
</reference>
<evidence type="ECO:0000313" key="2">
    <source>
        <dbReference type="Proteomes" id="UP000198211"/>
    </source>
</evidence>
<dbReference type="STRING" id="4795.A0A225WYQ9"/>
<accession>A0A225WYQ9</accession>
<dbReference type="EMBL" id="NBNE01000094">
    <property type="protein sequence ID" value="OWZ22974.1"/>
    <property type="molecule type" value="Genomic_DNA"/>
</dbReference>
<name>A0A225WYQ9_9STRA</name>
<dbReference type="GO" id="GO:0016787">
    <property type="term" value="F:hydrolase activity"/>
    <property type="evidence" value="ECO:0007669"/>
    <property type="project" value="UniProtKB-KW"/>
</dbReference>
<organism evidence="1 2">
    <name type="scientific">Phytophthora megakarya</name>
    <dbReference type="NCBI Taxonomy" id="4795"/>
    <lineage>
        <taxon>Eukaryota</taxon>
        <taxon>Sar</taxon>
        <taxon>Stramenopiles</taxon>
        <taxon>Oomycota</taxon>
        <taxon>Peronosporomycetes</taxon>
        <taxon>Peronosporales</taxon>
        <taxon>Peronosporaceae</taxon>
        <taxon>Phytophthora</taxon>
    </lineage>
</organism>